<sequence length="154" mass="16934">MSMDTRGSGGLELLLLFILFVSGALNVCAEVVVLTDASFSDKVKEPDTTWFIEFFAPWCGHCKRLAPIWEELGKAIEADDGVEIGQVDCTTNKPTCEKAGVRSYPTLKLFYNGEEQKKYSGPRDVESLKAFAVEGAAEFAKGIFKEPEALNKQS</sequence>
<accession>A0ACC2BVD1</accession>
<dbReference type="EMBL" id="CM055104">
    <property type="protein sequence ID" value="KAJ7533744.1"/>
    <property type="molecule type" value="Genomic_DNA"/>
</dbReference>
<keyword evidence="2" id="KW-1185">Reference proteome</keyword>
<proteinExistence type="predicted"/>
<gene>
    <name evidence="1" type="ORF">O6H91_13G062500</name>
</gene>
<evidence type="ECO:0000313" key="2">
    <source>
        <dbReference type="Proteomes" id="UP001162992"/>
    </source>
</evidence>
<protein>
    <submittedName>
        <fullName evidence="1">Uncharacterized protein</fullName>
    </submittedName>
</protein>
<evidence type="ECO:0000313" key="1">
    <source>
        <dbReference type="EMBL" id="KAJ7533744.1"/>
    </source>
</evidence>
<comment type="caution">
    <text evidence="1">The sequence shown here is derived from an EMBL/GenBank/DDBJ whole genome shotgun (WGS) entry which is preliminary data.</text>
</comment>
<organism evidence="1 2">
    <name type="scientific">Diphasiastrum complanatum</name>
    <name type="common">Issler's clubmoss</name>
    <name type="synonym">Lycopodium complanatum</name>
    <dbReference type="NCBI Taxonomy" id="34168"/>
    <lineage>
        <taxon>Eukaryota</taxon>
        <taxon>Viridiplantae</taxon>
        <taxon>Streptophyta</taxon>
        <taxon>Embryophyta</taxon>
        <taxon>Tracheophyta</taxon>
        <taxon>Lycopodiopsida</taxon>
        <taxon>Lycopodiales</taxon>
        <taxon>Lycopodiaceae</taxon>
        <taxon>Lycopodioideae</taxon>
        <taxon>Diphasiastrum</taxon>
    </lineage>
</organism>
<name>A0ACC2BVD1_DIPCM</name>
<dbReference type="Proteomes" id="UP001162992">
    <property type="component" value="Chromosome 13"/>
</dbReference>
<reference evidence="2" key="1">
    <citation type="journal article" date="2024" name="Proc. Natl. Acad. Sci. U.S.A.">
        <title>Extraordinary preservation of gene collinearity over three hundred million years revealed in homosporous lycophytes.</title>
        <authorList>
            <person name="Li C."/>
            <person name="Wickell D."/>
            <person name="Kuo L.Y."/>
            <person name="Chen X."/>
            <person name="Nie B."/>
            <person name="Liao X."/>
            <person name="Peng D."/>
            <person name="Ji J."/>
            <person name="Jenkins J."/>
            <person name="Williams M."/>
            <person name="Shu S."/>
            <person name="Plott C."/>
            <person name="Barry K."/>
            <person name="Rajasekar S."/>
            <person name="Grimwood J."/>
            <person name="Han X."/>
            <person name="Sun S."/>
            <person name="Hou Z."/>
            <person name="He W."/>
            <person name="Dai G."/>
            <person name="Sun C."/>
            <person name="Schmutz J."/>
            <person name="Leebens-Mack J.H."/>
            <person name="Li F.W."/>
            <person name="Wang L."/>
        </authorList>
    </citation>
    <scope>NUCLEOTIDE SEQUENCE [LARGE SCALE GENOMIC DNA]</scope>
    <source>
        <strain evidence="2">cv. PW_Plant_1</strain>
    </source>
</reference>